<dbReference type="InterPro" id="IPR011650">
    <property type="entry name" value="Peptidase_M20_dimer"/>
</dbReference>
<protein>
    <submittedName>
        <fullName evidence="2">Dipeptidase D</fullName>
        <ecNumber evidence="2">3.4.13.-</ecNumber>
    </submittedName>
</protein>
<gene>
    <name evidence="2" type="ORF">J2Z76_000089</name>
</gene>
<sequence length="482" mass="53992">MNIPNNEKVISFFREISKIPRETCKEKQISDYLLNFANERKLEVSQDELYNIIIKKKSNIKNFNGPAVILQGHMDMVYVKAADSNHLYENGIEIIEKDGYLYGNKTTLGADNGIAVAYCLAILDSSDIKHPDLEVIITVQEEGGLVGAQILNTEAIKGKYLINLDAEEEGVVFTSCAGGIRNYVNIPTFKENVDSKTLMSINISGLKGGHSGMEIDLERGNAIKLMARLLYNLNNDDLYLCSINSIGKANAIPNNAYVTIAISNGMVENITDRINEIENVFKKELFNSDEVNIKIDQIYVESGKINVYSKDTKNKIINILMLMPNGVINKSMSIPGLVQTSINVGSLEENEDNISILSSIRSSVGSQKYNVADNIKIIAETYSVGCKFFSDYPEWEYKTESRLRNLFSDIYMEVFQKKSTFTAIHAGLECGYLDEKLNDVDIISIGPNVYEVHTINEHVSIESIKNVWVVLVELLERLSEQN</sequence>
<dbReference type="Pfam" id="PF07687">
    <property type="entry name" value="M20_dimer"/>
    <property type="match status" value="1"/>
</dbReference>
<evidence type="ECO:0000313" key="2">
    <source>
        <dbReference type="EMBL" id="MBP1924236.1"/>
    </source>
</evidence>
<dbReference type="EMBL" id="JAGGKS010000001">
    <property type="protein sequence ID" value="MBP1924236.1"/>
    <property type="molecule type" value="Genomic_DNA"/>
</dbReference>
<dbReference type="Proteomes" id="UP001519342">
    <property type="component" value="Unassembled WGS sequence"/>
</dbReference>
<comment type="caution">
    <text evidence="2">The sequence shown here is derived from an EMBL/GenBank/DDBJ whole genome shotgun (WGS) entry which is preliminary data.</text>
</comment>
<dbReference type="GO" id="GO:0016805">
    <property type="term" value="F:dipeptidase activity"/>
    <property type="evidence" value="ECO:0007669"/>
    <property type="project" value="UniProtKB-KW"/>
</dbReference>
<keyword evidence="3" id="KW-1185">Reference proteome</keyword>
<dbReference type="PIRSF" id="PIRSF016599">
    <property type="entry name" value="Xaa-His_dipept"/>
    <property type="match status" value="1"/>
</dbReference>
<accession>A0ABS4G964</accession>
<reference evidence="2 3" key="1">
    <citation type="submission" date="2021-03" db="EMBL/GenBank/DDBJ databases">
        <title>Genomic Encyclopedia of Type Strains, Phase IV (KMG-IV): sequencing the most valuable type-strain genomes for metagenomic binning, comparative biology and taxonomic classification.</title>
        <authorList>
            <person name="Goeker M."/>
        </authorList>
    </citation>
    <scope>NUCLEOTIDE SEQUENCE [LARGE SCALE GENOMIC DNA]</scope>
    <source>
        <strain evidence="2 3">DSM 24004</strain>
    </source>
</reference>
<dbReference type="RefSeq" id="WP_209510017.1">
    <property type="nucleotide sequence ID" value="NZ_JAGGKS010000001.1"/>
</dbReference>
<dbReference type="SUPFAM" id="SSF53187">
    <property type="entry name" value="Zn-dependent exopeptidases"/>
    <property type="match status" value="1"/>
</dbReference>
<dbReference type="EC" id="3.4.13.-" evidence="2"/>
<proteinExistence type="predicted"/>
<name>A0ABS4G964_9FIRM</name>
<dbReference type="PANTHER" id="PTHR43501">
    <property type="entry name" value="CYTOSOL NON-SPECIFIC DIPEPTIDASE"/>
    <property type="match status" value="1"/>
</dbReference>
<dbReference type="Pfam" id="PF01546">
    <property type="entry name" value="Peptidase_M20"/>
    <property type="match status" value="1"/>
</dbReference>
<feature type="domain" description="Peptidase M20 dimerisation" evidence="1">
    <location>
        <begin position="204"/>
        <end position="286"/>
    </location>
</feature>
<dbReference type="PANTHER" id="PTHR43501:SF1">
    <property type="entry name" value="CYTOSOL NON-SPECIFIC DIPEPTIDASE"/>
    <property type="match status" value="1"/>
</dbReference>
<dbReference type="PRINTS" id="PR00934">
    <property type="entry name" value="XHISDIPTASE"/>
</dbReference>
<dbReference type="NCBIfam" id="TIGR01893">
    <property type="entry name" value="aa-his-dipept"/>
    <property type="match status" value="1"/>
</dbReference>
<dbReference type="InterPro" id="IPR001160">
    <property type="entry name" value="Peptidase_M20C"/>
</dbReference>
<evidence type="ECO:0000259" key="1">
    <source>
        <dbReference type="Pfam" id="PF07687"/>
    </source>
</evidence>
<dbReference type="InterPro" id="IPR002933">
    <property type="entry name" value="Peptidase_M20"/>
</dbReference>
<dbReference type="Gene3D" id="3.40.630.10">
    <property type="entry name" value="Zn peptidases"/>
    <property type="match status" value="2"/>
</dbReference>
<evidence type="ECO:0000313" key="3">
    <source>
        <dbReference type="Proteomes" id="UP001519342"/>
    </source>
</evidence>
<keyword evidence="2" id="KW-0645">Protease</keyword>
<keyword evidence="2" id="KW-0224">Dipeptidase</keyword>
<keyword evidence="2" id="KW-0378">Hydrolase</keyword>
<organism evidence="2 3">
    <name type="scientific">Sedimentibacter acidaminivorans</name>
    <dbReference type="NCBI Taxonomy" id="913099"/>
    <lineage>
        <taxon>Bacteria</taxon>
        <taxon>Bacillati</taxon>
        <taxon>Bacillota</taxon>
        <taxon>Tissierellia</taxon>
        <taxon>Sedimentibacter</taxon>
    </lineage>
</organism>